<dbReference type="Proteomes" id="UP000604046">
    <property type="component" value="Unassembled WGS sequence"/>
</dbReference>
<gene>
    <name evidence="1" type="ORF">SNAT2548_LOCUS11597</name>
</gene>
<proteinExistence type="predicted"/>
<reference evidence="1" key="1">
    <citation type="submission" date="2021-02" db="EMBL/GenBank/DDBJ databases">
        <authorList>
            <person name="Dougan E. K."/>
            <person name="Rhodes N."/>
            <person name="Thang M."/>
            <person name="Chan C."/>
        </authorList>
    </citation>
    <scope>NUCLEOTIDE SEQUENCE</scope>
</reference>
<sequence length="109" mass="12190">MRPEVERILARSWPLAFLPPGKAAKLPGAEGYRPFSMDLRKVRRSCLVYLVTLGADWRALNRRKPFTLYSTKEPDLSLNCAFSEAGLLQLSLSSQVLALLTRLSCGPQL</sequence>
<keyword evidence="2" id="KW-1185">Reference proteome</keyword>
<evidence type="ECO:0000313" key="2">
    <source>
        <dbReference type="Proteomes" id="UP000604046"/>
    </source>
</evidence>
<dbReference type="AlphaFoldDB" id="A0A812LDM0"/>
<protein>
    <submittedName>
        <fullName evidence="1">Uncharacterized protein</fullName>
    </submittedName>
</protein>
<comment type="caution">
    <text evidence="1">The sequence shown here is derived from an EMBL/GenBank/DDBJ whole genome shotgun (WGS) entry which is preliminary data.</text>
</comment>
<evidence type="ECO:0000313" key="1">
    <source>
        <dbReference type="EMBL" id="CAE7245624.1"/>
    </source>
</evidence>
<organism evidence="1 2">
    <name type="scientific">Symbiodinium natans</name>
    <dbReference type="NCBI Taxonomy" id="878477"/>
    <lineage>
        <taxon>Eukaryota</taxon>
        <taxon>Sar</taxon>
        <taxon>Alveolata</taxon>
        <taxon>Dinophyceae</taxon>
        <taxon>Suessiales</taxon>
        <taxon>Symbiodiniaceae</taxon>
        <taxon>Symbiodinium</taxon>
    </lineage>
</organism>
<accession>A0A812LDM0</accession>
<name>A0A812LDM0_9DINO</name>
<dbReference type="EMBL" id="CAJNDS010001057">
    <property type="protein sequence ID" value="CAE7245624.1"/>
    <property type="molecule type" value="Genomic_DNA"/>
</dbReference>